<evidence type="ECO:0000256" key="7">
    <source>
        <dbReference type="ARBA" id="ARBA00023157"/>
    </source>
</evidence>
<accession>A0ABV5TT63</accession>
<reference evidence="11 12" key="1">
    <citation type="submission" date="2024-09" db="EMBL/GenBank/DDBJ databases">
        <authorList>
            <person name="Sun Q."/>
            <person name="Mori K."/>
        </authorList>
    </citation>
    <scope>NUCLEOTIDE SEQUENCE [LARGE SCALE GENOMIC DNA]</scope>
    <source>
        <strain evidence="11 12">JCM 3028</strain>
    </source>
</reference>
<comment type="subcellular location">
    <subcellularLocation>
        <location evidence="1">Secreted</location>
    </subcellularLocation>
</comment>
<comment type="subunit">
    <text evidence="3">Homodimer.</text>
</comment>
<keyword evidence="7" id="KW-1015">Disulfide bond</keyword>
<evidence type="ECO:0000313" key="11">
    <source>
        <dbReference type="EMBL" id="MFB9681615.1"/>
    </source>
</evidence>
<evidence type="ECO:0000313" key="12">
    <source>
        <dbReference type="Proteomes" id="UP001589610"/>
    </source>
</evidence>
<dbReference type="PRINTS" id="PR00294">
    <property type="entry name" value="SSBTLNINHBTR"/>
</dbReference>
<sequence length="170" mass="18084">MTRPLPLHPGEPAHVMPRPVEPVPRARPPRNAKALVLSLARGEKPLPVAGHALLLCDRPGGTHPDAVRACEALAEVRGDPARLRPRTGVACTLQYDPVTVTASGIWNSRFIRFERTYGSPCALRAATGGVFALGGDSRRPGAEWNAPDRVETPPGPSLGTFPGTIRRPGS</sequence>
<dbReference type="Gene3D" id="3.30.350.10">
    <property type="entry name" value="Subtilisin inhibitor-like"/>
    <property type="match status" value="1"/>
</dbReference>
<name>A0ABV5TT63_9ACTN</name>
<evidence type="ECO:0000256" key="1">
    <source>
        <dbReference type="ARBA" id="ARBA00004613"/>
    </source>
</evidence>
<evidence type="ECO:0000256" key="9">
    <source>
        <dbReference type="SAM" id="MobiDB-lite"/>
    </source>
</evidence>
<evidence type="ECO:0000256" key="2">
    <source>
        <dbReference type="ARBA" id="ARBA00010472"/>
    </source>
</evidence>
<feature type="region of interest" description="Disordered" evidence="9">
    <location>
        <begin position="1"/>
        <end position="28"/>
    </location>
</feature>
<dbReference type="InterPro" id="IPR000691">
    <property type="entry name" value="Prot_inh_I16_SSI"/>
</dbReference>
<comment type="similarity">
    <text evidence="2 8">Belongs to the protease inhibitor I16 (SSI) family.</text>
</comment>
<keyword evidence="12" id="KW-1185">Reference proteome</keyword>
<dbReference type="SUPFAM" id="SSF55399">
    <property type="entry name" value="Subtilisin inhibitor"/>
    <property type="match status" value="1"/>
</dbReference>
<protein>
    <submittedName>
        <fullName evidence="11">SSI family serine proteinase inhibitor</fullName>
    </submittedName>
</protein>
<proteinExistence type="inferred from homology"/>
<feature type="domain" description="Subtilisin inhibitor" evidence="10">
    <location>
        <begin position="33"/>
        <end position="118"/>
    </location>
</feature>
<dbReference type="EMBL" id="JBHMBS010000036">
    <property type="protein sequence ID" value="MFB9681615.1"/>
    <property type="molecule type" value="Genomic_DNA"/>
</dbReference>
<dbReference type="Proteomes" id="UP001589610">
    <property type="component" value="Unassembled WGS sequence"/>
</dbReference>
<dbReference type="RefSeq" id="WP_344743755.1">
    <property type="nucleotide sequence ID" value="NZ_BAAAWW010000030.1"/>
</dbReference>
<evidence type="ECO:0000256" key="6">
    <source>
        <dbReference type="ARBA" id="ARBA00022900"/>
    </source>
</evidence>
<evidence type="ECO:0000256" key="4">
    <source>
        <dbReference type="ARBA" id="ARBA00022525"/>
    </source>
</evidence>
<evidence type="ECO:0000256" key="5">
    <source>
        <dbReference type="ARBA" id="ARBA00022690"/>
    </source>
</evidence>
<organism evidence="11 12">
    <name type="scientific">Streptosporangium vulgare</name>
    <dbReference type="NCBI Taxonomy" id="46190"/>
    <lineage>
        <taxon>Bacteria</taxon>
        <taxon>Bacillati</taxon>
        <taxon>Actinomycetota</taxon>
        <taxon>Actinomycetes</taxon>
        <taxon>Streptosporangiales</taxon>
        <taxon>Streptosporangiaceae</taxon>
        <taxon>Streptosporangium</taxon>
    </lineage>
</organism>
<gene>
    <name evidence="11" type="ORF">ACFFRH_39575</name>
</gene>
<keyword evidence="4" id="KW-0964">Secreted</keyword>
<feature type="compositionally biased region" description="Basic and acidic residues" evidence="9">
    <location>
        <begin position="138"/>
        <end position="151"/>
    </location>
</feature>
<dbReference type="InterPro" id="IPR023549">
    <property type="entry name" value="Subtilisin_inhibitor"/>
</dbReference>
<feature type="region of interest" description="Disordered" evidence="9">
    <location>
        <begin position="138"/>
        <end position="170"/>
    </location>
</feature>
<keyword evidence="6 8" id="KW-0722">Serine protease inhibitor</keyword>
<dbReference type="InterPro" id="IPR036819">
    <property type="entry name" value="Subtilisin_inhibitor-like_sf"/>
</dbReference>
<evidence type="ECO:0000256" key="3">
    <source>
        <dbReference type="ARBA" id="ARBA00011738"/>
    </source>
</evidence>
<evidence type="ECO:0000259" key="10">
    <source>
        <dbReference type="Pfam" id="PF00720"/>
    </source>
</evidence>
<comment type="caution">
    <text evidence="11">The sequence shown here is derived from an EMBL/GenBank/DDBJ whole genome shotgun (WGS) entry which is preliminary data.</text>
</comment>
<evidence type="ECO:0000256" key="8">
    <source>
        <dbReference type="RuleBase" id="RU003471"/>
    </source>
</evidence>
<dbReference type="Pfam" id="PF00720">
    <property type="entry name" value="SSI"/>
    <property type="match status" value="1"/>
</dbReference>
<keyword evidence="5 8" id="KW-0646">Protease inhibitor</keyword>